<protein>
    <recommendedName>
        <fullName evidence="1">Glucose/Sorbosone dehydrogenase domain-containing protein</fullName>
    </recommendedName>
</protein>
<dbReference type="PANTHER" id="PTHR19328">
    <property type="entry name" value="HEDGEHOG-INTERACTING PROTEIN"/>
    <property type="match status" value="1"/>
</dbReference>
<feature type="domain" description="Glucose/Sorbosone dehydrogenase" evidence="1">
    <location>
        <begin position="11"/>
        <end position="268"/>
    </location>
</feature>
<proteinExistence type="predicted"/>
<evidence type="ECO:0000313" key="3">
    <source>
        <dbReference type="Proteomes" id="UP001319827"/>
    </source>
</evidence>
<dbReference type="Pfam" id="PF07995">
    <property type="entry name" value="GSDH"/>
    <property type="match status" value="1"/>
</dbReference>
<name>A0ABM8HYN0_9BACT</name>
<reference evidence="2 3" key="2">
    <citation type="journal article" date="2021" name="Int. J. Syst. Evol. Microbiol.">
        <title>Isolation and Polyphasic Characterization of Desulfuromonas versatilis sp. Nov., an Electrogenic Bacteria Capable of Versatile Metabolism Isolated from a Graphene Oxide-Reducing Enrichment Culture.</title>
        <authorList>
            <person name="Xie L."/>
            <person name="Yoshida N."/>
            <person name="Ishii S."/>
            <person name="Meng L."/>
        </authorList>
    </citation>
    <scope>NUCLEOTIDE SEQUENCE [LARGE SCALE GENOMIC DNA]</scope>
    <source>
        <strain evidence="2 3">NIT-T3</strain>
    </source>
</reference>
<accession>A0ABM8HYN0</accession>
<sequence length="312" mass="32893">MLLPVAFLDIADRVLAGGERGLLGLAFPPGFAQKGYFYVNYTRAGDGATVVSRFFLSADPDLALPGSEQILLSVPQPFSNHNGGQLAFGPDGFLYIGLGDGGSGGDPLGNGQNLGELLGKLLRLDVESGAAPYGIPAGNPFALDPAARDEIWASGLRNPWRFSFDRLTGDLFVADVGQERWEEINFQEVASPGGANFGWNVLEGPDCFSPAAGCVAPARNVAPVAAYGHDLGCSVTGGYVYRGPGNPDLQGIYLYGDFCSGRIWGLRPVGGGWANQLLVDSAFSISAFGEDEAGRVYLADYAAGEIFRIDQQ</sequence>
<dbReference type="PANTHER" id="PTHR19328:SF75">
    <property type="entry name" value="ALDOSE SUGAR DEHYDROGENASE YLII"/>
    <property type="match status" value="1"/>
</dbReference>
<gene>
    <name evidence="2" type="ORF">DESUT3_27680</name>
</gene>
<dbReference type="InterPro" id="IPR011041">
    <property type="entry name" value="Quinoprot_gluc/sorb_DH_b-prop"/>
</dbReference>
<dbReference type="Proteomes" id="UP001319827">
    <property type="component" value="Chromosome"/>
</dbReference>
<dbReference type="SUPFAM" id="SSF50952">
    <property type="entry name" value="Soluble quinoprotein glucose dehydrogenase"/>
    <property type="match status" value="1"/>
</dbReference>
<evidence type="ECO:0000259" key="1">
    <source>
        <dbReference type="Pfam" id="PF07995"/>
    </source>
</evidence>
<evidence type="ECO:0000313" key="2">
    <source>
        <dbReference type="EMBL" id="BCR05699.1"/>
    </source>
</evidence>
<reference evidence="2 3" key="1">
    <citation type="journal article" date="2016" name="C (Basel)">
        <title>Selective Growth of and Electricity Production by Marine Exoelectrogenic Bacteria in Self-Aggregated Hydrogel of Microbially Reduced Graphene Oxide.</title>
        <authorList>
            <person name="Yoshida N."/>
            <person name="Goto Y."/>
            <person name="Miyata Y."/>
        </authorList>
    </citation>
    <scope>NUCLEOTIDE SEQUENCE [LARGE SCALE GENOMIC DNA]</scope>
    <source>
        <strain evidence="2 3">NIT-T3</strain>
    </source>
</reference>
<dbReference type="InterPro" id="IPR012938">
    <property type="entry name" value="Glc/Sorbosone_DH"/>
</dbReference>
<keyword evidence="3" id="KW-1185">Reference proteome</keyword>
<dbReference type="InterPro" id="IPR011042">
    <property type="entry name" value="6-blade_b-propeller_TolB-like"/>
</dbReference>
<dbReference type="EMBL" id="AP024355">
    <property type="protein sequence ID" value="BCR05699.1"/>
    <property type="molecule type" value="Genomic_DNA"/>
</dbReference>
<organism evidence="2 3">
    <name type="scientific">Desulfuromonas versatilis</name>
    <dbReference type="NCBI Taxonomy" id="2802975"/>
    <lineage>
        <taxon>Bacteria</taxon>
        <taxon>Pseudomonadati</taxon>
        <taxon>Thermodesulfobacteriota</taxon>
        <taxon>Desulfuromonadia</taxon>
        <taxon>Desulfuromonadales</taxon>
        <taxon>Desulfuromonadaceae</taxon>
        <taxon>Desulfuromonas</taxon>
    </lineage>
</organism>
<dbReference type="Gene3D" id="2.120.10.30">
    <property type="entry name" value="TolB, C-terminal domain"/>
    <property type="match status" value="1"/>
</dbReference>